<dbReference type="PRINTS" id="PR00713">
    <property type="entry name" value="CNATPEPTIDE"/>
</dbReference>
<evidence type="ECO:0000256" key="9">
    <source>
        <dbReference type="RuleBase" id="RU003686"/>
    </source>
</evidence>
<keyword evidence="6 10" id="KW-0732">Signal</keyword>
<sequence length="130" mass="14851">MMEQSGQRALYFSFLLFSSLVQIHCRALSGPKLQLLARLIEKYSDLLTTDDLSEDMSGEHIESEKLRVKVKEQKMWVEPPTANEKAWLRLLRGSLANRKWEPVDRLKKGWARGCFGLKLDRIGSISGLGC</sequence>
<feature type="signal peptide" evidence="10">
    <location>
        <begin position="1"/>
        <end position="25"/>
    </location>
</feature>
<comment type="caution">
    <text evidence="11">The sequence shown here is derived from an EMBL/GenBank/DDBJ whole genome shotgun (WGS) entry which is preliminary data.</text>
</comment>
<comment type="subcellular location">
    <subcellularLocation>
        <location evidence="1 9">Secreted</location>
    </subcellularLocation>
</comment>
<dbReference type="PANTHER" id="PTHR12167:SF4">
    <property type="entry name" value="NATRIURETIC PEPTIDE C-LIKE PROTEIN"/>
    <property type="match status" value="1"/>
</dbReference>
<proteinExistence type="inferred from homology"/>
<dbReference type="Pfam" id="PF00212">
    <property type="entry name" value="ANP"/>
    <property type="match status" value="1"/>
</dbReference>
<organism evidence="11 12">
    <name type="scientific">Huso huso</name>
    <name type="common">Beluga</name>
    <name type="synonym">Acipenser huso</name>
    <dbReference type="NCBI Taxonomy" id="61971"/>
    <lineage>
        <taxon>Eukaryota</taxon>
        <taxon>Metazoa</taxon>
        <taxon>Chordata</taxon>
        <taxon>Craniata</taxon>
        <taxon>Vertebrata</taxon>
        <taxon>Euteleostomi</taxon>
        <taxon>Actinopterygii</taxon>
        <taxon>Chondrostei</taxon>
        <taxon>Acipenseriformes</taxon>
        <taxon>Acipenseridae</taxon>
        <taxon>Huso</taxon>
    </lineage>
</organism>
<dbReference type="PROSITE" id="PS00263">
    <property type="entry name" value="NATRIURETIC_PEPTIDE"/>
    <property type="match status" value="1"/>
</dbReference>
<evidence type="ECO:0000256" key="1">
    <source>
        <dbReference type="ARBA" id="ARBA00004613"/>
    </source>
</evidence>
<dbReference type="InterPro" id="IPR000663">
    <property type="entry name" value="Natr_peptide"/>
</dbReference>
<keyword evidence="12" id="KW-1185">Reference proteome</keyword>
<evidence type="ECO:0000256" key="5">
    <source>
        <dbReference type="ARBA" id="ARBA00022702"/>
    </source>
</evidence>
<dbReference type="InterPro" id="IPR002406">
    <property type="entry name" value="C_natriurtcpep"/>
</dbReference>
<protein>
    <submittedName>
        <fullName evidence="11">C-type natriuretic peptide-like</fullName>
    </submittedName>
</protein>
<dbReference type="EMBL" id="JAHFZB010000021">
    <property type="protein sequence ID" value="KAK6477350.1"/>
    <property type="molecule type" value="Genomic_DNA"/>
</dbReference>
<evidence type="ECO:0000256" key="8">
    <source>
        <dbReference type="ARBA" id="ARBA00023157"/>
    </source>
</evidence>
<evidence type="ECO:0000256" key="4">
    <source>
        <dbReference type="ARBA" id="ARBA00022685"/>
    </source>
</evidence>
<dbReference type="PANTHER" id="PTHR12167">
    <property type="entry name" value="C-TYPE NATRIURETIC PEPTIDE"/>
    <property type="match status" value="1"/>
</dbReference>
<keyword evidence="3" id="KW-0964">Secreted</keyword>
<gene>
    <name evidence="11" type="ORF">HHUSO_G22273</name>
</gene>
<comment type="similarity">
    <text evidence="2 9">Belongs to the natriuretic peptide family.</text>
</comment>
<evidence type="ECO:0000313" key="11">
    <source>
        <dbReference type="EMBL" id="KAK6477350.1"/>
    </source>
</evidence>
<feature type="chain" id="PRO_5045319472" evidence="10">
    <location>
        <begin position="26"/>
        <end position="130"/>
    </location>
</feature>
<dbReference type="Proteomes" id="UP001369086">
    <property type="component" value="Unassembled WGS sequence"/>
</dbReference>
<dbReference type="SMART" id="SM00183">
    <property type="entry name" value="NAT_PEP"/>
    <property type="match status" value="1"/>
</dbReference>
<evidence type="ECO:0000256" key="3">
    <source>
        <dbReference type="ARBA" id="ARBA00022525"/>
    </source>
</evidence>
<evidence type="ECO:0000256" key="10">
    <source>
        <dbReference type="SAM" id="SignalP"/>
    </source>
</evidence>
<keyword evidence="4" id="KW-0165">Cleavage on pair of basic residues</keyword>
<evidence type="ECO:0000256" key="2">
    <source>
        <dbReference type="ARBA" id="ARBA00009041"/>
    </source>
</evidence>
<keyword evidence="7 9" id="KW-0838">Vasoactive</keyword>
<evidence type="ECO:0000313" key="12">
    <source>
        <dbReference type="Proteomes" id="UP001369086"/>
    </source>
</evidence>
<dbReference type="InterPro" id="IPR030480">
    <property type="entry name" value="Natr_peptide_CS"/>
</dbReference>
<keyword evidence="8" id="KW-1015">Disulfide bond</keyword>
<evidence type="ECO:0000256" key="6">
    <source>
        <dbReference type="ARBA" id="ARBA00022729"/>
    </source>
</evidence>
<dbReference type="PRINTS" id="PR00710">
    <property type="entry name" value="NATPEPTIDES"/>
</dbReference>
<evidence type="ECO:0000256" key="7">
    <source>
        <dbReference type="ARBA" id="ARBA00022858"/>
    </source>
</evidence>
<reference evidence="11 12" key="1">
    <citation type="submission" date="2021-05" db="EMBL/GenBank/DDBJ databases">
        <authorList>
            <person name="Zahm M."/>
            <person name="Klopp C."/>
            <person name="Cabau C."/>
            <person name="Kuhl H."/>
            <person name="Suciu R."/>
            <person name="Ciorpac M."/>
            <person name="Holostenco D."/>
            <person name="Gessner J."/>
            <person name="Wuertz S."/>
            <person name="Hohne C."/>
            <person name="Stock M."/>
            <person name="Gislard M."/>
            <person name="Lluch J."/>
            <person name="Milhes M."/>
            <person name="Lampietro C."/>
            <person name="Lopez Roques C."/>
            <person name="Donnadieu C."/>
            <person name="Du K."/>
            <person name="Schartl M."/>
            <person name="Guiguen Y."/>
        </authorList>
    </citation>
    <scope>NUCLEOTIDE SEQUENCE [LARGE SCALE GENOMIC DNA]</scope>
    <source>
        <strain evidence="11">Hh-F2</strain>
        <tissue evidence="11">Blood</tissue>
    </source>
</reference>
<name>A0ABR0YXN1_HUSHU</name>
<keyword evidence="5" id="KW-0372">Hormone</keyword>
<accession>A0ABR0YXN1</accession>